<dbReference type="InterPro" id="IPR018555">
    <property type="entry name" value="C630.06c-like"/>
</dbReference>
<gene>
    <name evidence="2" type="ORF">LTR78_007208</name>
</gene>
<evidence type="ECO:0000313" key="2">
    <source>
        <dbReference type="EMBL" id="KAK3672855.1"/>
    </source>
</evidence>
<name>A0AAE1BYL0_9PEZI</name>
<feature type="compositionally biased region" description="Acidic residues" evidence="1">
    <location>
        <begin position="252"/>
        <end position="261"/>
    </location>
</feature>
<evidence type="ECO:0000313" key="3">
    <source>
        <dbReference type="Proteomes" id="UP001274830"/>
    </source>
</evidence>
<dbReference type="Pfam" id="PF09428">
    <property type="entry name" value="DUF2011"/>
    <property type="match status" value="1"/>
</dbReference>
<sequence length="261" mass="28160">MERAVSRGELGSPASSPEPASDLELVKHIKEISEFDYVQTENAAPGHDERGHVDDDDLDFRLFSSSKPADATAAATVANKIRLRSPTPQNAEPGFMIPERPRRCYFQDASPGSVETYQAAALSSAEVLALSHKPCPGNEYPWKVLHLPSSSQAKSTSAQNMLFARLIVLGGEGSRKRKRLGKKARIRVRVKHATAKEQSEKAKADAASKGSAEKEKRARRNREKKLKKRAKGRAAKAAGGDAAGDGSGQVEDGSDSEENGE</sequence>
<comment type="caution">
    <text evidence="2">The sequence shown here is derived from an EMBL/GenBank/DDBJ whole genome shotgun (WGS) entry which is preliminary data.</text>
</comment>
<dbReference type="EMBL" id="JAUTXT010000029">
    <property type="protein sequence ID" value="KAK3672855.1"/>
    <property type="molecule type" value="Genomic_DNA"/>
</dbReference>
<feature type="compositionally biased region" description="Basic residues" evidence="1">
    <location>
        <begin position="217"/>
        <end position="234"/>
    </location>
</feature>
<evidence type="ECO:0000256" key="1">
    <source>
        <dbReference type="SAM" id="MobiDB-lite"/>
    </source>
</evidence>
<feature type="region of interest" description="Disordered" evidence="1">
    <location>
        <begin position="191"/>
        <end position="261"/>
    </location>
</feature>
<proteinExistence type="predicted"/>
<accession>A0AAE1BYL0</accession>
<protein>
    <submittedName>
        <fullName evidence="2">Uncharacterized protein</fullName>
    </submittedName>
</protein>
<organism evidence="2 3">
    <name type="scientific">Recurvomyces mirabilis</name>
    <dbReference type="NCBI Taxonomy" id="574656"/>
    <lineage>
        <taxon>Eukaryota</taxon>
        <taxon>Fungi</taxon>
        <taxon>Dikarya</taxon>
        <taxon>Ascomycota</taxon>
        <taxon>Pezizomycotina</taxon>
        <taxon>Dothideomycetes</taxon>
        <taxon>Dothideomycetidae</taxon>
        <taxon>Mycosphaerellales</taxon>
        <taxon>Teratosphaeriaceae</taxon>
        <taxon>Recurvomyces</taxon>
    </lineage>
</organism>
<dbReference type="Proteomes" id="UP001274830">
    <property type="component" value="Unassembled WGS sequence"/>
</dbReference>
<feature type="compositionally biased region" description="Basic and acidic residues" evidence="1">
    <location>
        <begin position="194"/>
        <end position="216"/>
    </location>
</feature>
<reference evidence="2" key="1">
    <citation type="submission" date="2023-07" db="EMBL/GenBank/DDBJ databases">
        <title>Black Yeasts Isolated from many extreme environments.</title>
        <authorList>
            <person name="Coleine C."/>
            <person name="Stajich J.E."/>
            <person name="Selbmann L."/>
        </authorList>
    </citation>
    <scope>NUCLEOTIDE SEQUENCE</scope>
    <source>
        <strain evidence="2">CCFEE 5485</strain>
    </source>
</reference>
<keyword evidence="3" id="KW-1185">Reference proteome</keyword>
<feature type="region of interest" description="Disordered" evidence="1">
    <location>
        <begin position="1"/>
        <end position="22"/>
    </location>
</feature>
<dbReference type="AlphaFoldDB" id="A0AAE1BYL0"/>